<dbReference type="InterPro" id="IPR017853">
    <property type="entry name" value="GH"/>
</dbReference>
<keyword evidence="11 14" id="KW-1133">Transmembrane helix</keyword>
<keyword evidence="10" id="KW-0378">Hydrolase</keyword>
<evidence type="ECO:0000256" key="2">
    <source>
        <dbReference type="ARBA" id="ARBA00004141"/>
    </source>
</evidence>
<evidence type="ECO:0000259" key="15">
    <source>
        <dbReference type="PROSITE" id="PS50850"/>
    </source>
</evidence>
<dbReference type="InterPro" id="IPR010720">
    <property type="entry name" value="Alpha-L-AF_C"/>
</dbReference>
<feature type="transmembrane region" description="Helical" evidence="14">
    <location>
        <begin position="375"/>
        <end position="402"/>
    </location>
</feature>
<protein>
    <recommendedName>
        <fullName evidence="6">non-reducing end alpha-L-arabinofuranosidase</fullName>
        <ecNumber evidence="6">3.2.1.55</ecNumber>
    </recommendedName>
</protein>
<dbReference type="InterPro" id="IPR013780">
    <property type="entry name" value="Glyco_hydro_b"/>
</dbReference>
<feature type="domain" description="Major facilitator superfamily (MFS) profile" evidence="15">
    <location>
        <begin position="19"/>
        <end position="467"/>
    </location>
</feature>
<keyword evidence="12 14" id="KW-0472">Membrane</keyword>
<dbReference type="InterPro" id="IPR005828">
    <property type="entry name" value="MFS_sugar_transport-like"/>
</dbReference>
<evidence type="ECO:0000313" key="16">
    <source>
        <dbReference type="EMBL" id="KAF5543291.1"/>
    </source>
</evidence>
<dbReference type="FunFam" id="1.20.1250.20:FF:000090">
    <property type="entry name" value="MFS sugar transporter, putative"/>
    <property type="match status" value="1"/>
</dbReference>
<dbReference type="Gene3D" id="1.20.1250.20">
    <property type="entry name" value="MFS general substrate transporter like domains"/>
    <property type="match status" value="1"/>
</dbReference>
<dbReference type="NCBIfam" id="TIGR00879">
    <property type="entry name" value="SP"/>
    <property type="match status" value="1"/>
</dbReference>
<dbReference type="GO" id="GO:0022857">
    <property type="term" value="F:transmembrane transporter activity"/>
    <property type="evidence" value="ECO:0007669"/>
    <property type="project" value="InterPro"/>
</dbReference>
<evidence type="ECO:0000256" key="13">
    <source>
        <dbReference type="ARBA" id="ARBA00023180"/>
    </source>
</evidence>
<keyword evidence="17" id="KW-1185">Reference proteome</keyword>
<dbReference type="InterPro" id="IPR003663">
    <property type="entry name" value="Sugar/inositol_transpt"/>
</dbReference>
<gene>
    <name evidence="16" type="ORF">FMEXI_7071</name>
</gene>
<accession>A0A8H5MUX9</accession>
<reference evidence="16 17" key="1">
    <citation type="submission" date="2020-05" db="EMBL/GenBank/DDBJ databases">
        <title>Identification and distribution of gene clusters putatively required for synthesis of sphingolipid metabolism inhibitors in phylogenetically diverse species of the filamentous fungus Fusarium.</title>
        <authorList>
            <person name="Kim H.-S."/>
            <person name="Busman M."/>
            <person name="Brown D.W."/>
            <person name="Divon H."/>
            <person name="Uhlig S."/>
            <person name="Proctor R.H."/>
        </authorList>
    </citation>
    <scope>NUCLEOTIDE SEQUENCE [LARGE SCALE GENOMIC DNA]</scope>
    <source>
        <strain evidence="16 17">NRRL 53147</strain>
    </source>
</reference>
<feature type="transmembrane region" description="Helical" evidence="14">
    <location>
        <begin position="319"/>
        <end position="339"/>
    </location>
</feature>
<evidence type="ECO:0000256" key="3">
    <source>
        <dbReference type="ARBA" id="ARBA00004834"/>
    </source>
</evidence>
<evidence type="ECO:0000256" key="7">
    <source>
        <dbReference type="ARBA" id="ARBA00022448"/>
    </source>
</evidence>
<dbReference type="InterPro" id="IPR055235">
    <property type="entry name" value="ASD1_cat"/>
</dbReference>
<evidence type="ECO:0000256" key="9">
    <source>
        <dbReference type="ARBA" id="ARBA00022729"/>
    </source>
</evidence>
<dbReference type="EC" id="3.2.1.55" evidence="6"/>
<feature type="transmembrane region" description="Helical" evidence="14">
    <location>
        <begin position="346"/>
        <end position="369"/>
    </location>
</feature>
<keyword evidence="7" id="KW-0813">Transport</keyword>
<dbReference type="PROSITE" id="PS50850">
    <property type="entry name" value="MFS"/>
    <property type="match status" value="1"/>
</dbReference>
<dbReference type="Pfam" id="PF22848">
    <property type="entry name" value="ASD1_dom"/>
    <property type="match status" value="1"/>
</dbReference>
<dbReference type="Proteomes" id="UP000522262">
    <property type="component" value="Unassembled WGS sequence"/>
</dbReference>
<sequence>MSVPTYMGVSGKSLAILQIAAIVAPSFVLFGYNQAGIGGLLSEEDWVKTFPEIDTVNSTGADKSSKSTLQGFVVATFVIGALIGSLSCSYTGDKFGRRNVIFAAAICSLIGEILEASSFGLAQFIVGRVIIGLGIGQLSSIVPVWQSETSAAVNRGRQVVLTGLFICLGYVLESWINLGFFEFHHGPVTWRPPIAIAIAFSLILMASIYFFPESPRWLVLKNRSEEARHAVAAFRGLPIDSTEVLAEVAGIEHSLEETSDNAARLSDMLKMGEDKLLYRFMLCILLQFYQQMSGSNLVSVYANVLFQKNLGMSAETSKILTGGALTWKFLASFIAFFTIDRFGRRAVFMISGFGMSACMIALAITTSFGSENKPAMIAAGCFIYLYNTFVPIGFLGANFLYCTEVAPIRLRMAMSSISTGNHWLWNFIVVMVTPVALESIGWQYYIVYAVIAACVPISVFLFFPETMGRNLEEIELIFKESPSVFATVKFAKTRPRNTPQQFLASKEKADHLEQGDDSILAAAACFVAVESVNIKVDSKGGNATSGHQYGFLHEDINNSGDGGIYAELIRNRAFQYSKKYPVSLSGWRSINDAELSLNRLDTPLSDALPVSMNVKPGNSKSKEIGFLNEGYWGMDVKKQKYTGSFWVKGAYKGHFTASLRSNLTDDVFGSVKVKSKANKKQWVEHEFVLTPNKNAPNSNNTFAITYDPKGADGALDFNLISLFPPTYKGRKNGLRVDIAEALEGLHPSLLRFPGGNMLEGNTNKTWWDWKDTLGPLRNRPGFEGVWSYQQTHGLGILEYLQWAEDMNLEIIVGVYAGLSLDGSVTPKDQLQPLIDDALDEIEFIRGPVTSKWGKKRAELGHPKPFRLSYVEIGNEDWLAGYPTGWNSYKEYRFPMFLDAIKKAHPDLTVISSGASIDPVGNKEDAGFDIPAPGIGDYHPYREPNALVEEFNLFDNNKYGHIIGEVASTHPNGGTGWSGNLMPYPWWISGVGEAVALCGYERNADRIPGTFYAPILKNENRWQWSITMIQFAADSAMTTRSTSWYVWSLFAGHPMTHTLPATSDFDPLYYVAGKNEDKGTLIWKGAAYNTTKGADVPVSLSFKGVKPGAQAELTLLTNKEKDPFAFNDPHKGNNVVDTKKTVLKADGKGAFNFKLPNLSVAVLETLKKGKPYSS</sequence>
<feature type="transmembrane region" description="Helical" evidence="14">
    <location>
        <begin position="193"/>
        <end position="211"/>
    </location>
</feature>
<dbReference type="AlphaFoldDB" id="A0A8H5MUX9"/>
<comment type="subcellular location">
    <subcellularLocation>
        <location evidence="2">Membrane</location>
        <topology evidence="2">Multi-pass membrane protein</topology>
    </subcellularLocation>
</comment>
<evidence type="ECO:0000256" key="4">
    <source>
        <dbReference type="ARBA" id="ARBA00007186"/>
    </source>
</evidence>
<feature type="transmembrane region" description="Helical" evidence="14">
    <location>
        <begin position="159"/>
        <end position="181"/>
    </location>
</feature>
<comment type="similarity">
    <text evidence="4">Belongs to the glycosyl hydrolase 51 family.</text>
</comment>
<dbReference type="Pfam" id="PF06964">
    <property type="entry name" value="Alpha-L-AF_C"/>
    <property type="match status" value="1"/>
</dbReference>
<dbReference type="InterPro" id="IPR051563">
    <property type="entry name" value="Glycosyl_Hydrolase_51"/>
</dbReference>
<comment type="caution">
    <text evidence="16">The sequence shown here is derived from an EMBL/GenBank/DDBJ whole genome shotgun (WGS) entry which is preliminary data.</text>
</comment>
<dbReference type="Pfam" id="PF00083">
    <property type="entry name" value="Sugar_tr"/>
    <property type="match status" value="1"/>
</dbReference>
<name>A0A8H5MUX9_9HYPO</name>
<dbReference type="UniPathway" id="UPA00667"/>
<dbReference type="InterPro" id="IPR036259">
    <property type="entry name" value="MFS_trans_sf"/>
</dbReference>
<dbReference type="PROSITE" id="PS00216">
    <property type="entry name" value="SUGAR_TRANSPORT_1"/>
    <property type="match status" value="1"/>
</dbReference>
<feature type="transmembrane region" description="Helical" evidence="14">
    <location>
        <begin position="446"/>
        <end position="463"/>
    </location>
</feature>
<evidence type="ECO:0000256" key="8">
    <source>
        <dbReference type="ARBA" id="ARBA00022692"/>
    </source>
</evidence>
<evidence type="ECO:0000256" key="12">
    <source>
        <dbReference type="ARBA" id="ARBA00023136"/>
    </source>
</evidence>
<evidence type="ECO:0000256" key="5">
    <source>
        <dbReference type="ARBA" id="ARBA00010992"/>
    </source>
</evidence>
<evidence type="ECO:0000256" key="1">
    <source>
        <dbReference type="ARBA" id="ARBA00001462"/>
    </source>
</evidence>
<keyword evidence="13" id="KW-0325">Glycoprotein</keyword>
<dbReference type="EMBL" id="JAAOAM010000153">
    <property type="protein sequence ID" value="KAF5543291.1"/>
    <property type="molecule type" value="Genomic_DNA"/>
</dbReference>
<evidence type="ECO:0000256" key="6">
    <source>
        <dbReference type="ARBA" id="ARBA00012670"/>
    </source>
</evidence>
<feature type="transmembrane region" description="Helical" evidence="14">
    <location>
        <begin position="276"/>
        <end position="292"/>
    </location>
</feature>
<feature type="transmembrane region" description="Helical" evidence="14">
    <location>
        <begin position="12"/>
        <end position="32"/>
    </location>
</feature>
<comment type="catalytic activity">
    <reaction evidence="1">
        <text>Hydrolysis of terminal non-reducing alpha-L-arabinofuranoside residues in alpha-L-arabinosides.</text>
        <dbReference type="EC" id="3.2.1.55"/>
    </reaction>
</comment>
<dbReference type="SUPFAM" id="SSF51445">
    <property type="entry name" value="(Trans)glycosidases"/>
    <property type="match status" value="1"/>
</dbReference>
<comment type="similarity">
    <text evidence="5">Belongs to the major facilitator superfamily. Sugar transporter (TC 2.A.1.1) family.</text>
</comment>
<dbReference type="PANTHER" id="PTHR31776:SF0">
    <property type="entry name" value="ALPHA-L-ARABINOFURANOSIDASE 1"/>
    <property type="match status" value="1"/>
</dbReference>
<dbReference type="InterPro" id="IPR020846">
    <property type="entry name" value="MFS_dom"/>
</dbReference>
<dbReference type="GO" id="GO:0031222">
    <property type="term" value="P:arabinan catabolic process"/>
    <property type="evidence" value="ECO:0007669"/>
    <property type="project" value="UniProtKB-UniPathway"/>
</dbReference>
<dbReference type="Gene3D" id="2.60.40.1180">
    <property type="entry name" value="Golgi alpha-mannosidase II"/>
    <property type="match status" value="1"/>
</dbReference>
<dbReference type="Gene3D" id="3.20.20.80">
    <property type="entry name" value="Glycosidases"/>
    <property type="match status" value="1"/>
</dbReference>
<dbReference type="SUPFAM" id="SSF103473">
    <property type="entry name" value="MFS general substrate transporter"/>
    <property type="match status" value="1"/>
</dbReference>
<keyword evidence="8 14" id="KW-0812">Transmembrane</keyword>
<evidence type="ECO:0000313" key="17">
    <source>
        <dbReference type="Proteomes" id="UP000522262"/>
    </source>
</evidence>
<comment type="pathway">
    <text evidence="3">Glycan metabolism; L-arabinan degradation.</text>
</comment>
<dbReference type="GO" id="GO:0046556">
    <property type="term" value="F:alpha-L-arabinofuranosidase activity"/>
    <property type="evidence" value="ECO:0007669"/>
    <property type="project" value="UniProtKB-EC"/>
</dbReference>
<evidence type="ECO:0000256" key="11">
    <source>
        <dbReference type="ARBA" id="ARBA00022989"/>
    </source>
</evidence>
<feature type="transmembrane region" description="Helical" evidence="14">
    <location>
        <begin position="69"/>
        <end position="88"/>
    </location>
</feature>
<feature type="transmembrane region" description="Helical" evidence="14">
    <location>
        <begin position="100"/>
        <end position="119"/>
    </location>
</feature>
<keyword evidence="9" id="KW-0732">Signal</keyword>
<dbReference type="GO" id="GO:0046373">
    <property type="term" value="P:L-arabinose metabolic process"/>
    <property type="evidence" value="ECO:0007669"/>
    <property type="project" value="InterPro"/>
</dbReference>
<feature type="transmembrane region" description="Helical" evidence="14">
    <location>
        <begin position="125"/>
        <end position="147"/>
    </location>
</feature>
<dbReference type="GO" id="GO:0016020">
    <property type="term" value="C:membrane"/>
    <property type="evidence" value="ECO:0007669"/>
    <property type="project" value="UniProtKB-SubCell"/>
</dbReference>
<evidence type="ECO:0000256" key="14">
    <source>
        <dbReference type="SAM" id="Phobius"/>
    </source>
</evidence>
<organism evidence="16 17">
    <name type="scientific">Fusarium mexicanum</name>
    <dbReference type="NCBI Taxonomy" id="751941"/>
    <lineage>
        <taxon>Eukaryota</taxon>
        <taxon>Fungi</taxon>
        <taxon>Dikarya</taxon>
        <taxon>Ascomycota</taxon>
        <taxon>Pezizomycotina</taxon>
        <taxon>Sordariomycetes</taxon>
        <taxon>Hypocreomycetidae</taxon>
        <taxon>Hypocreales</taxon>
        <taxon>Nectriaceae</taxon>
        <taxon>Fusarium</taxon>
        <taxon>Fusarium fujikuroi species complex</taxon>
    </lineage>
</organism>
<dbReference type="InterPro" id="IPR005829">
    <property type="entry name" value="Sugar_transporter_CS"/>
</dbReference>
<dbReference type="PRINTS" id="PR00171">
    <property type="entry name" value="SUGRTRNSPORT"/>
</dbReference>
<dbReference type="SMART" id="SM00813">
    <property type="entry name" value="Alpha-L-AF_C"/>
    <property type="match status" value="1"/>
</dbReference>
<evidence type="ECO:0000256" key="10">
    <source>
        <dbReference type="ARBA" id="ARBA00022801"/>
    </source>
</evidence>
<dbReference type="PANTHER" id="PTHR31776">
    <property type="entry name" value="ALPHA-L-ARABINOFURANOSIDASE 1"/>
    <property type="match status" value="1"/>
</dbReference>
<proteinExistence type="inferred from homology"/>